<dbReference type="Pfam" id="PF06977">
    <property type="entry name" value="SdiA-regulated"/>
    <property type="match status" value="1"/>
</dbReference>
<protein>
    <submittedName>
        <fullName evidence="6">SdiA-regulated domain-containing protein</fullName>
    </submittedName>
</protein>
<evidence type="ECO:0000256" key="2">
    <source>
        <dbReference type="ARBA" id="ARBA00009852"/>
    </source>
</evidence>
<evidence type="ECO:0000256" key="1">
    <source>
        <dbReference type="ARBA" id="ARBA00004236"/>
    </source>
</evidence>
<proteinExistence type="inferred from homology"/>
<evidence type="ECO:0000256" key="5">
    <source>
        <dbReference type="SAM" id="SignalP"/>
    </source>
</evidence>
<comment type="similarity">
    <text evidence="2">Belongs to the YjiK family.</text>
</comment>
<feature type="chain" id="PRO_5047344899" evidence="5">
    <location>
        <begin position="22"/>
        <end position="282"/>
    </location>
</feature>
<evidence type="ECO:0000313" key="6">
    <source>
        <dbReference type="EMBL" id="MFD2521505.1"/>
    </source>
</evidence>
<evidence type="ECO:0000256" key="4">
    <source>
        <dbReference type="ARBA" id="ARBA00023136"/>
    </source>
</evidence>
<dbReference type="EMBL" id="JBHULC010000010">
    <property type="protein sequence ID" value="MFD2521505.1"/>
    <property type="molecule type" value="Genomic_DNA"/>
</dbReference>
<organism evidence="6 7">
    <name type="scientific">Emticicia soli</name>
    <dbReference type="NCBI Taxonomy" id="2027878"/>
    <lineage>
        <taxon>Bacteria</taxon>
        <taxon>Pseudomonadati</taxon>
        <taxon>Bacteroidota</taxon>
        <taxon>Cytophagia</taxon>
        <taxon>Cytophagales</taxon>
        <taxon>Leadbetterellaceae</taxon>
        <taxon>Emticicia</taxon>
    </lineage>
</organism>
<keyword evidence="5" id="KW-0732">Signal</keyword>
<dbReference type="Proteomes" id="UP001597510">
    <property type="component" value="Unassembled WGS sequence"/>
</dbReference>
<accession>A0ABW5J7D1</accession>
<dbReference type="RefSeq" id="WP_340240564.1">
    <property type="nucleotide sequence ID" value="NZ_JBBEWC010000022.1"/>
</dbReference>
<keyword evidence="4" id="KW-0472">Membrane</keyword>
<name>A0ABW5J7D1_9BACT</name>
<keyword evidence="3" id="KW-1003">Cell membrane</keyword>
<dbReference type="Gene3D" id="2.120.10.30">
    <property type="entry name" value="TolB, C-terminal domain"/>
    <property type="match status" value="1"/>
</dbReference>
<dbReference type="InterPro" id="IPR011042">
    <property type="entry name" value="6-blade_b-propeller_TolB-like"/>
</dbReference>
<feature type="signal peptide" evidence="5">
    <location>
        <begin position="1"/>
        <end position="21"/>
    </location>
</feature>
<gene>
    <name evidence="6" type="ORF">ACFSR2_11445</name>
</gene>
<sequence length="282" mass="31531">MNKLFFIRCSTIALMTIALSACGPSKTENKEEKNAETSVTPAYDFTHPAQEMKLAKSLKEISGLSYYKDNLLMCINDEEGKVFIYDFAKEAIIDEIKFGKAGDYEGIELVGEQVFVMKSNGKIKVLSLKNDSEREIDCTNEDVVEYEGLGYDASTNSLLIATKEHTKTKDQEKMIYSYSLAKQELNKRLIITKNMVTGQNGKADFRPSGIAVHPLTNDIYIVASQGKKLLVLTKEGAKKSLIELDDKLFRQPEGICFTPDGNLYIASEGGDKKGYILSFMYK</sequence>
<dbReference type="InterPro" id="IPR009722">
    <property type="entry name" value="YjiK/CarP"/>
</dbReference>
<evidence type="ECO:0000313" key="7">
    <source>
        <dbReference type="Proteomes" id="UP001597510"/>
    </source>
</evidence>
<dbReference type="SUPFAM" id="SSF101898">
    <property type="entry name" value="NHL repeat"/>
    <property type="match status" value="1"/>
</dbReference>
<dbReference type="PROSITE" id="PS51257">
    <property type="entry name" value="PROKAR_LIPOPROTEIN"/>
    <property type="match status" value="1"/>
</dbReference>
<reference evidence="7" key="1">
    <citation type="journal article" date="2019" name="Int. J. Syst. Evol. Microbiol.">
        <title>The Global Catalogue of Microorganisms (GCM) 10K type strain sequencing project: providing services to taxonomists for standard genome sequencing and annotation.</title>
        <authorList>
            <consortium name="The Broad Institute Genomics Platform"/>
            <consortium name="The Broad Institute Genome Sequencing Center for Infectious Disease"/>
            <person name="Wu L."/>
            <person name="Ma J."/>
        </authorList>
    </citation>
    <scope>NUCLEOTIDE SEQUENCE [LARGE SCALE GENOMIC DNA]</scope>
    <source>
        <strain evidence="7">KCTC 52344</strain>
    </source>
</reference>
<evidence type="ECO:0000256" key="3">
    <source>
        <dbReference type="ARBA" id="ARBA00022475"/>
    </source>
</evidence>
<keyword evidence="7" id="KW-1185">Reference proteome</keyword>
<comment type="subcellular location">
    <subcellularLocation>
        <location evidence="1">Cell membrane</location>
    </subcellularLocation>
</comment>
<comment type="caution">
    <text evidence="6">The sequence shown here is derived from an EMBL/GenBank/DDBJ whole genome shotgun (WGS) entry which is preliminary data.</text>
</comment>